<dbReference type="EC" id="4.3.2.7" evidence="1"/>
<dbReference type="Pfam" id="PF04752">
    <property type="entry name" value="ChaC"/>
    <property type="match status" value="1"/>
</dbReference>
<evidence type="ECO:0000256" key="1">
    <source>
        <dbReference type="ARBA" id="ARBA00012344"/>
    </source>
</evidence>
<dbReference type="PANTHER" id="PTHR12192:SF2">
    <property type="entry name" value="GLUTATHIONE-SPECIFIC GAMMA-GLUTAMYLCYCLOTRANSFERASE 2"/>
    <property type="match status" value="1"/>
</dbReference>
<dbReference type="CDD" id="cd06661">
    <property type="entry name" value="GGCT_like"/>
    <property type="match status" value="1"/>
</dbReference>
<evidence type="ECO:0000313" key="4">
    <source>
        <dbReference type="Proteomes" id="UP001497600"/>
    </source>
</evidence>
<dbReference type="Proteomes" id="UP001497600">
    <property type="component" value="Chromosome D"/>
</dbReference>
<reference evidence="3 4" key="1">
    <citation type="submission" date="2024-01" db="EMBL/GenBank/DDBJ databases">
        <authorList>
            <consortium name="Genoscope - CEA"/>
            <person name="William W."/>
        </authorList>
    </citation>
    <scope>NUCLEOTIDE SEQUENCE [LARGE SCALE GENOMIC DNA]</scope>
    <source>
        <strain evidence="3 4">29B2s-10</strain>
    </source>
</reference>
<name>A0ABP0EC01_9ASCO</name>
<dbReference type="InterPro" id="IPR006840">
    <property type="entry name" value="ChaC"/>
</dbReference>
<evidence type="ECO:0000256" key="2">
    <source>
        <dbReference type="ARBA" id="ARBA00023239"/>
    </source>
</evidence>
<protein>
    <recommendedName>
        <fullName evidence="1">glutathione-specific gamma-glutamylcyclotransferase</fullName>
        <ecNumber evidence="1">4.3.2.7</ecNumber>
    </recommendedName>
</protein>
<evidence type="ECO:0000313" key="3">
    <source>
        <dbReference type="EMBL" id="CAK7903767.1"/>
    </source>
</evidence>
<keyword evidence="2" id="KW-0456">Lyase</keyword>
<dbReference type="EMBL" id="OZ004256">
    <property type="protein sequence ID" value="CAK7903767.1"/>
    <property type="molecule type" value="Genomic_DNA"/>
</dbReference>
<accession>A0ABP0EC01</accession>
<organism evidence="3 4">
    <name type="scientific">[Candida] anglica</name>
    <dbReference type="NCBI Taxonomy" id="148631"/>
    <lineage>
        <taxon>Eukaryota</taxon>
        <taxon>Fungi</taxon>
        <taxon>Dikarya</taxon>
        <taxon>Ascomycota</taxon>
        <taxon>Saccharomycotina</taxon>
        <taxon>Pichiomycetes</taxon>
        <taxon>Debaryomycetaceae</taxon>
        <taxon>Kurtzmaniella</taxon>
    </lineage>
</organism>
<dbReference type="PANTHER" id="PTHR12192">
    <property type="entry name" value="CATION TRANSPORT PROTEIN CHAC-RELATED"/>
    <property type="match status" value="1"/>
</dbReference>
<dbReference type="InterPro" id="IPR013024">
    <property type="entry name" value="GGCT-like"/>
</dbReference>
<sequence length="225" mass="25772">MTVGIWVIGYGSLIFKPPPYTEFRVEGYIKGYVRRFWQSSSDHRGTPESPGRVVTLISLQDLQDNSRFHNDLQTYQFNTSQDRKVDELTPDDLKVWGCAYYVAPENADKVRQYLDVREQDGYTLHNVPFHITSKLPDHDSSLPVTSKSDTFLESSIYIGTIDNESFIGPEDIERTAYVIGNSVGPSGPNSEYLFKLCDSVRQLGPENEVRDFYLEELSKRVKQLK</sequence>
<proteinExistence type="predicted"/>
<keyword evidence="4" id="KW-1185">Reference proteome</keyword>
<gene>
    <name evidence="3" type="primary">GCG1</name>
    <name evidence="3" type="ORF">CAAN4_D06216</name>
</gene>